<dbReference type="Proteomes" id="UP000294847">
    <property type="component" value="Chromosome 2"/>
</dbReference>
<gene>
    <name evidence="2" type="ORF">PoMZ_01353</name>
</gene>
<dbReference type="VEuPathDB" id="FungiDB:M_BR32_EuGene_00012621"/>
<sequence length="64" mass="6993">MSGSNINSLTLAQRKTSYSNRKGGGMVSARVWVAEKIDHQHHLLGRSEDDADTGMKAADYCRLG</sequence>
<evidence type="ECO:0000256" key="1">
    <source>
        <dbReference type="SAM" id="MobiDB-lite"/>
    </source>
</evidence>
<name>A0A4P7N6H5_PYROR</name>
<protein>
    <submittedName>
        <fullName evidence="2">Uncharacterized protein</fullName>
    </submittedName>
</protein>
<accession>A0A4P7N6H5</accession>
<evidence type="ECO:0000313" key="3">
    <source>
        <dbReference type="Proteomes" id="UP000294847"/>
    </source>
</evidence>
<organism evidence="2 3">
    <name type="scientific">Pyricularia oryzae</name>
    <name type="common">Rice blast fungus</name>
    <name type="synonym">Magnaporthe oryzae</name>
    <dbReference type="NCBI Taxonomy" id="318829"/>
    <lineage>
        <taxon>Eukaryota</taxon>
        <taxon>Fungi</taxon>
        <taxon>Dikarya</taxon>
        <taxon>Ascomycota</taxon>
        <taxon>Pezizomycotina</taxon>
        <taxon>Sordariomycetes</taxon>
        <taxon>Sordariomycetidae</taxon>
        <taxon>Magnaporthales</taxon>
        <taxon>Pyriculariaceae</taxon>
        <taxon>Pyricularia</taxon>
    </lineage>
</organism>
<evidence type="ECO:0000313" key="2">
    <source>
        <dbReference type="EMBL" id="QBZ56446.1"/>
    </source>
</evidence>
<reference evidence="2 3" key="1">
    <citation type="journal article" date="2019" name="Mol. Biol. Evol.">
        <title>Blast fungal genomes show frequent chromosomal changes, gene gains and losses, and effector gene turnover.</title>
        <authorList>
            <person name="Gomez Luciano L.B."/>
            <person name="Jason Tsai I."/>
            <person name="Chuma I."/>
            <person name="Tosa Y."/>
            <person name="Chen Y.H."/>
            <person name="Li J.Y."/>
            <person name="Li M.Y."/>
            <person name="Jade Lu M.Y."/>
            <person name="Nakayashiki H."/>
            <person name="Li W.H."/>
        </authorList>
    </citation>
    <scope>NUCLEOTIDE SEQUENCE [LARGE SCALE GENOMIC DNA]</scope>
    <source>
        <strain evidence="2">MZ5-1-6</strain>
    </source>
</reference>
<dbReference type="EMBL" id="CP034205">
    <property type="protein sequence ID" value="QBZ56446.1"/>
    <property type="molecule type" value="Genomic_DNA"/>
</dbReference>
<feature type="compositionally biased region" description="Polar residues" evidence="1">
    <location>
        <begin position="1"/>
        <end position="20"/>
    </location>
</feature>
<proteinExistence type="predicted"/>
<feature type="region of interest" description="Disordered" evidence="1">
    <location>
        <begin position="1"/>
        <end position="23"/>
    </location>
</feature>
<dbReference type="AlphaFoldDB" id="A0A4P7N6H5"/>